<reference evidence="1 2" key="1">
    <citation type="submission" date="2020-02" db="EMBL/GenBank/DDBJ databases">
        <authorList>
            <person name="Ferguson B K."/>
        </authorList>
    </citation>
    <scope>NUCLEOTIDE SEQUENCE [LARGE SCALE GENOMIC DNA]</scope>
</reference>
<name>A0A6H5GDC8_9HEMI</name>
<feature type="non-terminal residue" evidence="1">
    <location>
        <position position="66"/>
    </location>
</feature>
<dbReference type="EMBL" id="CADCXU010010323">
    <property type="protein sequence ID" value="CAB0001018.1"/>
    <property type="molecule type" value="Genomic_DNA"/>
</dbReference>
<gene>
    <name evidence="1" type="ORF">NTEN_LOCUS6805</name>
</gene>
<evidence type="ECO:0000313" key="1">
    <source>
        <dbReference type="EMBL" id="CAB0001018.1"/>
    </source>
</evidence>
<evidence type="ECO:0000313" key="2">
    <source>
        <dbReference type="Proteomes" id="UP000479000"/>
    </source>
</evidence>
<keyword evidence="2" id="KW-1185">Reference proteome</keyword>
<sequence>MFFVVHTLIHLPMLDTGEPNNEKAAHCSSPLMAIIGRKPNNAISCLTDVFRLKIIYFYRRSRPICR</sequence>
<proteinExistence type="predicted"/>
<protein>
    <submittedName>
        <fullName evidence="1">Uncharacterized protein</fullName>
    </submittedName>
</protein>
<accession>A0A6H5GDC8</accession>
<dbReference type="AlphaFoldDB" id="A0A6H5GDC8"/>
<organism evidence="1 2">
    <name type="scientific">Nesidiocoris tenuis</name>
    <dbReference type="NCBI Taxonomy" id="355587"/>
    <lineage>
        <taxon>Eukaryota</taxon>
        <taxon>Metazoa</taxon>
        <taxon>Ecdysozoa</taxon>
        <taxon>Arthropoda</taxon>
        <taxon>Hexapoda</taxon>
        <taxon>Insecta</taxon>
        <taxon>Pterygota</taxon>
        <taxon>Neoptera</taxon>
        <taxon>Paraneoptera</taxon>
        <taxon>Hemiptera</taxon>
        <taxon>Heteroptera</taxon>
        <taxon>Panheteroptera</taxon>
        <taxon>Cimicomorpha</taxon>
        <taxon>Miridae</taxon>
        <taxon>Dicyphina</taxon>
        <taxon>Nesidiocoris</taxon>
    </lineage>
</organism>
<dbReference type="Proteomes" id="UP000479000">
    <property type="component" value="Unassembled WGS sequence"/>
</dbReference>